<dbReference type="EMBL" id="RJUK01000001">
    <property type="protein sequence ID" value="ROQ20386.1"/>
    <property type="molecule type" value="Genomic_DNA"/>
</dbReference>
<organism evidence="3 4">
    <name type="scientific">Marinimicrobium koreense</name>
    <dbReference type="NCBI Taxonomy" id="306545"/>
    <lineage>
        <taxon>Bacteria</taxon>
        <taxon>Pseudomonadati</taxon>
        <taxon>Pseudomonadota</taxon>
        <taxon>Gammaproteobacteria</taxon>
        <taxon>Cellvibrionales</taxon>
        <taxon>Cellvibrionaceae</taxon>
        <taxon>Marinimicrobium</taxon>
    </lineage>
</organism>
<name>A0A3N1P6G1_9GAMM</name>
<reference evidence="3 4" key="1">
    <citation type="submission" date="2018-11" db="EMBL/GenBank/DDBJ databases">
        <title>Genomic Encyclopedia of Type Strains, Phase IV (KMG-IV): sequencing the most valuable type-strain genomes for metagenomic binning, comparative biology and taxonomic classification.</title>
        <authorList>
            <person name="Goeker M."/>
        </authorList>
    </citation>
    <scope>NUCLEOTIDE SEQUENCE [LARGE SCALE GENOMIC DNA]</scope>
    <source>
        <strain evidence="3 4">DSM 16974</strain>
    </source>
</reference>
<dbReference type="InterPro" id="IPR025498">
    <property type="entry name" value="DUF4389"/>
</dbReference>
<dbReference type="AlphaFoldDB" id="A0A3N1P6G1"/>
<dbReference type="Proteomes" id="UP000273643">
    <property type="component" value="Unassembled WGS sequence"/>
</dbReference>
<keyword evidence="2" id="KW-0812">Transmembrane</keyword>
<protein>
    <submittedName>
        <fullName evidence="3">Uncharacterized protein DUF4389</fullName>
    </submittedName>
</protein>
<accession>A0A3N1P6G1</accession>
<evidence type="ECO:0000256" key="1">
    <source>
        <dbReference type="SAM" id="MobiDB-lite"/>
    </source>
</evidence>
<gene>
    <name evidence="3" type="ORF">EDC38_0987</name>
</gene>
<dbReference type="RefSeq" id="WP_123637546.1">
    <property type="nucleotide sequence ID" value="NZ_JBHYFO010000002.1"/>
</dbReference>
<sequence length="112" mass="12803">MDSETLKTNVTSGKHWLRLVYMLLFAVLLYVAGVVMGVVIVLQFLFALLTGSPNRNLRQFGKSLALYIYRALEFLTYSSDDKPFPFSDWPEAESPAPRQDEREETGDDHSRN</sequence>
<evidence type="ECO:0000313" key="4">
    <source>
        <dbReference type="Proteomes" id="UP000273643"/>
    </source>
</evidence>
<evidence type="ECO:0000256" key="2">
    <source>
        <dbReference type="SAM" id="Phobius"/>
    </source>
</evidence>
<keyword evidence="2" id="KW-0472">Membrane</keyword>
<comment type="caution">
    <text evidence="3">The sequence shown here is derived from an EMBL/GenBank/DDBJ whole genome shotgun (WGS) entry which is preliminary data.</text>
</comment>
<keyword evidence="2" id="KW-1133">Transmembrane helix</keyword>
<proteinExistence type="predicted"/>
<keyword evidence="4" id="KW-1185">Reference proteome</keyword>
<feature type="transmembrane region" description="Helical" evidence="2">
    <location>
        <begin position="20"/>
        <end position="49"/>
    </location>
</feature>
<dbReference type="OrthoDB" id="5766995at2"/>
<dbReference type="Pfam" id="PF14333">
    <property type="entry name" value="DUF4389"/>
    <property type="match status" value="1"/>
</dbReference>
<evidence type="ECO:0000313" key="3">
    <source>
        <dbReference type="EMBL" id="ROQ20386.1"/>
    </source>
</evidence>
<feature type="region of interest" description="Disordered" evidence="1">
    <location>
        <begin position="86"/>
        <end position="112"/>
    </location>
</feature>